<sequence>MVGVKEDTEIADMRSPALLLQENLLSFEHVKSVCSADFFEIINEEGKTAEELFTKANAKLCSDAKDWLKRTAENCTIVAVLIATVTFAAAYTIPGGPNQSTSYPVLLAQPFFLIFTIGDVLSITFALTSQ</sequence>
<dbReference type="InterPro" id="IPR026961">
    <property type="entry name" value="PGG_dom"/>
</dbReference>
<evidence type="ECO:0000256" key="1">
    <source>
        <dbReference type="SAM" id="Phobius"/>
    </source>
</evidence>
<comment type="caution">
    <text evidence="3">The sequence shown here is derived from an EMBL/GenBank/DDBJ whole genome shotgun (WGS) entry which is preliminary data.</text>
</comment>
<proteinExistence type="predicted"/>
<feature type="transmembrane region" description="Helical" evidence="1">
    <location>
        <begin position="105"/>
        <end position="127"/>
    </location>
</feature>
<dbReference type="PANTHER" id="PTHR24177:SF314">
    <property type="entry name" value="PROTEIN ACCELERATED CELL DEATH 6-LIKE ISOFORM X1"/>
    <property type="match status" value="1"/>
</dbReference>
<accession>A0A6N2B049</accession>
<feature type="transmembrane region" description="Helical" evidence="1">
    <location>
        <begin position="75"/>
        <end position="93"/>
    </location>
</feature>
<dbReference type="AlphaFoldDB" id="A0A6N2B049"/>
<dbReference type="Pfam" id="PF13962">
    <property type="entry name" value="PGG"/>
    <property type="match status" value="1"/>
</dbReference>
<protein>
    <recommendedName>
        <fullName evidence="2">PGG domain-containing protein</fullName>
    </recommendedName>
</protein>
<dbReference type="PANTHER" id="PTHR24177">
    <property type="entry name" value="CASKIN"/>
    <property type="match status" value="1"/>
</dbReference>
<reference evidence="3" key="1">
    <citation type="submission" date="2019-05" db="EMBL/GenBank/DDBJ databases">
        <title>The de novo reference genome and transcriptome assemblies of the wild tomato species Solanum chilense.</title>
        <authorList>
            <person name="Stam R."/>
            <person name="Nosenko T."/>
            <person name="Hoerger A.C."/>
            <person name="Stephan W."/>
            <person name="Seidel M.A."/>
            <person name="Kuhn J.M.M."/>
            <person name="Haberer G."/>
            <person name="Tellier A."/>
        </authorList>
    </citation>
    <scope>NUCLEOTIDE SEQUENCE</scope>
    <source>
        <tissue evidence="3">Mature leaves</tissue>
    </source>
</reference>
<organism evidence="3">
    <name type="scientific">Solanum chilense</name>
    <name type="common">Tomato</name>
    <name type="synonym">Lycopersicon chilense</name>
    <dbReference type="NCBI Taxonomy" id="4083"/>
    <lineage>
        <taxon>Eukaryota</taxon>
        <taxon>Viridiplantae</taxon>
        <taxon>Streptophyta</taxon>
        <taxon>Embryophyta</taxon>
        <taxon>Tracheophyta</taxon>
        <taxon>Spermatophyta</taxon>
        <taxon>Magnoliopsida</taxon>
        <taxon>eudicotyledons</taxon>
        <taxon>Gunneridae</taxon>
        <taxon>Pentapetalae</taxon>
        <taxon>asterids</taxon>
        <taxon>lamiids</taxon>
        <taxon>Solanales</taxon>
        <taxon>Solanaceae</taxon>
        <taxon>Solanoideae</taxon>
        <taxon>Solaneae</taxon>
        <taxon>Solanum</taxon>
        <taxon>Solanum subgen. Lycopersicon</taxon>
    </lineage>
</organism>
<name>A0A6N2B049_SOLCI</name>
<keyword evidence="1" id="KW-1133">Transmembrane helix</keyword>
<dbReference type="GO" id="GO:0016020">
    <property type="term" value="C:membrane"/>
    <property type="evidence" value="ECO:0007669"/>
    <property type="project" value="TreeGrafter"/>
</dbReference>
<feature type="domain" description="PGG" evidence="2">
    <location>
        <begin position="66"/>
        <end position="128"/>
    </location>
</feature>
<keyword evidence="1" id="KW-0472">Membrane</keyword>
<keyword evidence="1" id="KW-0812">Transmembrane</keyword>
<evidence type="ECO:0000313" key="3">
    <source>
        <dbReference type="EMBL" id="TMW87886.1"/>
    </source>
</evidence>
<evidence type="ECO:0000259" key="2">
    <source>
        <dbReference type="Pfam" id="PF13962"/>
    </source>
</evidence>
<dbReference type="EMBL" id="RXGB01005429">
    <property type="protein sequence ID" value="TMW87886.1"/>
    <property type="molecule type" value="Genomic_DNA"/>
</dbReference>
<gene>
    <name evidence="3" type="ORF">EJD97_019317</name>
</gene>